<keyword evidence="5" id="KW-0276">Fatty acid metabolism</keyword>
<dbReference type="InterPro" id="IPR050830">
    <property type="entry name" value="Fungal_FAS"/>
</dbReference>
<reference evidence="17" key="1">
    <citation type="journal article" date="2020" name="Stud. Mycol.">
        <title>101 Dothideomycetes genomes: a test case for predicting lifestyles and emergence of pathogens.</title>
        <authorList>
            <person name="Haridas S."/>
            <person name="Albert R."/>
            <person name="Binder M."/>
            <person name="Bloem J."/>
            <person name="Labutti K."/>
            <person name="Salamov A."/>
            <person name="Andreopoulos B."/>
            <person name="Baker S."/>
            <person name="Barry K."/>
            <person name="Bills G."/>
            <person name="Bluhm B."/>
            <person name="Cannon C."/>
            <person name="Castanera R."/>
            <person name="Culley D."/>
            <person name="Daum C."/>
            <person name="Ezra D."/>
            <person name="Gonzalez J."/>
            <person name="Henrissat B."/>
            <person name="Kuo A."/>
            <person name="Liang C."/>
            <person name="Lipzen A."/>
            <person name="Lutzoni F."/>
            <person name="Magnuson J."/>
            <person name="Mondo S."/>
            <person name="Nolan M."/>
            <person name="Ohm R."/>
            <person name="Pangilinan J."/>
            <person name="Park H.-J."/>
            <person name="Ramirez L."/>
            <person name="Alfaro M."/>
            <person name="Sun H."/>
            <person name="Tritt A."/>
            <person name="Yoshinaga Y."/>
            <person name="Zwiers L.-H."/>
            <person name="Turgeon B."/>
            <person name="Goodwin S."/>
            <person name="Spatafora J."/>
            <person name="Crous P."/>
            <person name="Grigoriev I."/>
        </authorList>
    </citation>
    <scope>NUCLEOTIDE SEQUENCE</scope>
    <source>
        <strain evidence="17">CBS 123094</strain>
    </source>
</reference>
<dbReference type="FunFam" id="3.40.50.720:FF:000168">
    <property type="entry name" value="Fatty acid synthase subunit alpha"/>
    <property type="match status" value="1"/>
</dbReference>
<evidence type="ECO:0000256" key="7">
    <source>
        <dbReference type="ARBA" id="ARBA00023002"/>
    </source>
</evidence>
<dbReference type="Gene3D" id="3.40.50.720">
    <property type="entry name" value="NAD(P)-binding Rossmann-like Domain"/>
    <property type="match status" value="1"/>
</dbReference>
<keyword evidence="13" id="KW-0175">Coiled coil</keyword>
<dbReference type="GO" id="GO:0008897">
    <property type="term" value="F:holo-[acyl-carrier-protein] synthase activity"/>
    <property type="evidence" value="ECO:0007669"/>
    <property type="project" value="InterPro"/>
</dbReference>
<feature type="coiled-coil region" evidence="13">
    <location>
        <begin position="293"/>
        <end position="320"/>
    </location>
</feature>
<dbReference type="GO" id="GO:0004312">
    <property type="term" value="F:fatty acid synthase activity"/>
    <property type="evidence" value="ECO:0007669"/>
    <property type="project" value="InterPro"/>
</dbReference>
<dbReference type="InterPro" id="IPR018201">
    <property type="entry name" value="Ketoacyl_synth_AS"/>
</dbReference>
<dbReference type="CDD" id="cd08950">
    <property type="entry name" value="KR_fFAS_SDR_c_like"/>
    <property type="match status" value="1"/>
</dbReference>
<dbReference type="InterPro" id="IPR026025">
    <property type="entry name" value="FAS_alpha_yeast"/>
</dbReference>
<evidence type="ECO:0000256" key="12">
    <source>
        <dbReference type="PIRSR" id="PIRSR000454-4"/>
    </source>
</evidence>
<evidence type="ECO:0000256" key="5">
    <source>
        <dbReference type="ARBA" id="ARBA00022832"/>
    </source>
</evidence>
<dbReference type="GO" id="GO:0004316">
    <property type="term" value="F:3-oxoacyl-[acyl-carrier-protein] reductase (NADPH) activity"/>
    <property type="evidence" value="ECO:0007669"/>
    <property type="project" value="UniProtKB-EC"/>
</dbReference>
<dbReference type="Pfam" id="PF18314">
    <property type="entry name" value="FAS_I_H"/>
    <property type="match status" value="1"/>
</dbReference>
<evidence type="ECO:0000256" key="2">
    <source>
        <dbReference type="ARBA" id="ARBA00022450"/>
    </source>
</evidence>
<evidence type="ECO:0000256" key="14">
    <source>
        <dbReference type="SAM" id="MobiDB-lite"/>
    </source>
</evidence>
<evidence type="ECO:0000313" key="17">
    <source>
        <dbReference type="EMBL" id="KAF1998925.1"/>
    </source>
</evidence>
<dbReference type="Pfam" id="PF18325">
    <property type="entry name" value="Fas_alpha_ACP"/>
    <property type="match status" value="1"/>
</dbReference>
<dbReference type="Gene3D" id="3.40.47.10">
    <property type="match status" value="1"/>
</dbReference>
<feature type="active site" description="For beta-ketoacyl synthase activity" evidence="11">
    <location>
        <position position="1197"/>
    </location>
</feature>
<keyword evidence="8" id="KW-0443">Lipid metabolism</keyword>
<dbReference type="GO" id="GO:0004315">
    <property type="term" value="F:3-oxoacyl-[acyl-carrier-protein] synthase activity"/>
    <property type="evidence" value="ECO:0007669"/>
    <property type="project" value="InterPro"/>
</dbReference>
<dbReference type="PROSITE" id="PS00606">
    <property type="entry name" value="KS3_1"/>
    <property type="match status" value="1"/>
</dbReference>
<keyword evidence="2 10" id="KW-0596">Phosphopantetheine</keyword>
<dbReference type="InterPro" id="IPR016039">
    <property type="entry name" value="Thiolase-like"/>
</dbReference>
<dbReference type="Pfam" id="PF02801">
    <property type="entry name" value="Ketoacyl-synt_C"/>
    <property type="match status" value="1"/>
</dbReference>
<evidence type="ECO:0000256" key="3">
    <source>
        <dbReference type="ARBA" id="ARBA00022553"/>
    </source>
</evidence>
<evidence type="ECO:0000256" key="1">
    <source>
        <dbReference type="ARBA" id="ARBA00007485"/>
    </source>
</evidence>
<dbReference type="CDD" id="cd00828">
    <property type="entry name" value="elong_cond_enzymes"/>
    <property type="match status" value="1"/>
</dbReference>
<dbReference type="GO" id="GO:0044550">
    <property type="term" value="P:secondary metabolite biosynthetic process"/>
    <property type="evidence" value="ECO:0007669"/>
    <property type="project" value="UniProtKB-ARBA"/>
</dbReference>
<dbReference type="InterPro" id="IPR014030">
    <property type="entry name" value="Ketoacyl_synth_N"/>
</dbReference>
<feature type="region of interest" description="Disordered" evidence="14">
    <location>
        <begin position="1246"/>
        <end position="1266"/>
    </location>
</feature>
<dbReference type="Gene3D" id="6.10.250.1930">
    <property type="match status" value="1"/>
</dbReference>
<keyword evidence="6" id="KW-0521">NADP</keyword>
<keyword evidence="18" id="KW-1185">Reference proteome</keyword>
<dbReference type="InterPro" id="IPR041550">
    <property type="entry name" value="FASI_helical"/>
</dbReference>
<accession>A0A6A5WIG4</accession>
<dbReference type="Proteomes" id="UP000799779">
    <property type="component" value="Unassembled WGS sequence"/>
</dbReference>
<keyword evidence="4 10" id="KW-0808">Transferase</keyword>
<comment type="similarity">
    <text evidence="1 10">Belongs to the thiolase-like superfamily. Fungal fatty acid synthetase subunit alpha family.</text>
</comment>
<dbReference type="SUPFAM" id="SSF53901">
    <property type="entry name" value="Thiolase-like"/>
    <property type="match status" value="2"/>
</dbReference>
<dbReference type="InterPro" id="IPR014031">
    <property type="entry name" value="Ketoacyl_synth_C"/>
</dbReference>
<comment type="catalytic activity">
    <reaction evidence="9">
        <text>a (3R)-hydroxyacyl-[ACP] + NADP(+) = a 3-oxoacyl-[ACP] + NADPH + H(+)</text>
        <dbReference type="Rhea" id="RHEA:17397"/>
        <dbReference type="Rhea" id="RHEA-COMP:9916"/>
        <dbReference type="Rhea" id="RHEA-COMP:9945"/>
        <dbReference type="ChEBI" id="CHEBI:15378"/>
        <dbReference type="ChEBI" id="CHEBI:57783"/>
        <dbReference type="ChEBI" id="CHEBI:58349"/>
        <dbReference type="ChEBI" id="CHEBI:78776"/>
        <dbReference type="ChEBI" id="CHEBI:78827"/>
        <dbReference type="EC" id="1.1.1.100"/>
    </reaction>
</comment>
<keyword evidence="8" id="KW-0444">Lipid biosynthesis</keyword>
<dbReference type="PROSITE" id="PS50075">
    <property type="entry name" value="CARRIER"/>
    <property type="match status" value="1"/>
</dbReference>
<evidence type="ECO:0000256" key="8">
    <source>
        <dbReference type="ARBA" id="ARBA00023160"/>
    </source>
</evidence>
<sequence>MMKRTRELVYRPFDTANSISRKFLSIKQNKDEIYFVGEEKEARVGTPKQDATSSCTPEAEVVPAPTSAPPPPASTPTVVAVGKVEDALVQAADIIRTICAIALKKPAKDLAFDQSVKKLSGGRSTLQNEITGDLDAEFGSAPDGAEELPLNDLASILQKSHNGNLGKRTKSLVDKFFTAKMPGGFNQSRAREMLQADFGFASGRQNSIFLMALQDQPSARLSSDQEGKEYLTSVVRSYIAATGIQLQAAASSPSSATAAVAIDSKALDALSKRSDDFHREVYEAYAKHLGEDQSAAAEEVAQLKSDMQSLQNELDLWNLEHGNEYANGIKPYFDRRKARVYDSFWNWALQDLFKIYHDVRQGYLQLESGEVAQRRHQLVNRSSKRLINVLVHMIADMKKQHARTLAAELWFEDLLADCKSATEQAPTYVASARITAPRTTIDAKGSIKFAETPCTRTHSPAGASIQTAESKAFEAGLASKISKVPPPQHFGLGLFPPTPSMTPTLFPATPLMTPALTASHSDSDVASLHGGTPEIREDCCSKIQQKVDGQWKESTNLTNKYVDILDRVTTSGLGFQDKNVLVTGAGQGSIGAKIVQGLLSGGAKVIVTTSSYAKATNFFQQMFSKFGSKGSSLMVVPYNSGSQQDTEAVIEYVYSLGETDWDLDHVIPFAAVAESANGIELGPKSELAHRMMLTNTLRLLGAIKRAKESRGITTRPVQALLPLSPNHGVFGGDGLYSESKLGLEGLLNKWHTEDWSEYVSVCGAIIGWTRGTGLMNDNDMVAEGVEALGVKTFSQDEMAVNIMGLMASPLLQITHLEPLLADLSGGMSIFPNLKEEVAAIRKEIADISSSRRALVKEQQAEFNAPLTIPRSAQFTRFKKRANIKFDFPKLPDFTSEVEQLSTLEGMIDLEKVVVVVGFGEVGPHGSSRTRWQMESQGQLTIEGFIEMAWVMGLIEYQSAEGLPYTGWIEKDTKTPIADLDIKQKFESHILKHSGIRVLDARALDGPNPAARQLLHEIDLTHDFAPFEVSKETAAELIRENGNKVTIKPAAGSDSCTATLHKGARLMVPKSLAFDRTVGGQVPTGWCAKTYGIADDIVNQVDPATLYALVCTAEALLSAGVTDPYEFYKYIHVSQLGVCVGSGFGGAASLQGIYKERFMNKDVQNDVLAESFINTGSAWINMLLLSSCGPNNTPVGACATALESLDVGFELISSNKAKVVLVGGYDYLAKDVAYEFANMKATNNTDEDFARGRTPQEMSRPATTTRSGFVESEGCGIQVLTNAKLALEMGLPIHGIIAMTRTASDKAGRSLPAPGRGIINISGAAKSTFDSPLLNMPYRKRQIDMRMSQIKENEHSELEYLDQEISSYKSGQVDFDIDEYHQHRLESITAETKKQQSDVLNSYGNGFWKRDSKISPMRGALATWGLSVDDISVASFHGTSTVKNELNECEVIQEQMTQLGRAKGNPVMAVFQKHLTGHPKGAAAAWMLNGALQIMDSGLIPGNRNADNIDNALEKFDHIVFPSETIHASSDVKAFIVSSFGFGQKGAQAIGVHPKYLFAAAGRDNYEAYKSKLKNRQDKAYHHFHKALMSNTMFRAKDEPPYTKEMETEFLTNPEARLPMSMEL</sequence>
<dbReference type="PROSITE" id="PS52004">
    <property type="entry name" value="KS3_2"/>
    <property type="match status" value="1"/>
</dbReference>
<dbReference type="Gene3D" id="3.30.70.2490">
    <property type="match status" value="1"/>
</dbReference>
<organism evidence="17 18">
    <name type="scientific">Amniculicola lignicola CBS 123094</name>
    <dbReference type="NCBI Taxonomy" id="1392246"/>
    <lineage>
        <taxon>Eukaryota</taxon>
        <taxon>Fungi</taxon>
        <taxon>Dikarya</taxon>
        <taxon>Ascomycota</taxon>
        <taxon>Pezizomycotina</taxon>
        <taxon>Dothideomycetes</taxon>
        <taxon>Pleosporomycetidae</taxon>
        <taxon>Pleosporales</taxon>
        <taxon>Amniculicolaceae</taxon>
        <taxon>Amniculicola</taxon>
    </lineage>
</organism>
<dbReference type="Gene3D" id="6.10.140.1410">
    <property type="match status" value="1"/>
</dbReference>
<dbReference type="PIRSF" id="PIRSF000454">
    <property type="entry name" value="FAS_yeast_alpha"/>
    <property type="match status" value="1"/>
</dbReference>
<dbReference type="Pfam" id="PF00106">
    <property type="entry name" value="adh_short"/>
    <property type="match status" value="1"/>
</dbReference>
<keyword evidence="8" id="KW-0275">Fatty acid biosynthesis</keyword>
<protein>
    <submittedName>
        <fullName evidence="17">Uncharacterized protein</fullName>
    </submittedName>
</protein>
<dbReference type="InterPro" id="IPR040899">
    <property type="entry name" value="Fas_alpha_ACP"/>
</dbReference>
<evidence type="ECO:0000256" key="10">
    <source>
        <dbReference type="PIRNR" id="PIRNR000454"/>
    </source>
</evidence>
<name>A0A6A5WIG4_9PLEO</name>
<evidence type="ECO:0000259" key="15">
    <source>
        <dbReference type="PROSITE" id="PS50075"/>
    </source>
</evidence>
<dbReference type="Pfam" id="PF00109">
    <property type="entry name" value="ketoacyl-synt"/>
    <property type="match status" value="1"/>
</dbReference>
<dbReference type="InterPro" id="IPR009081">
    <property type="entry name" value="PP-bd_ACP"/>
</dbReference>
<feature type="region of interest" description="Disordered" evidence="14">
    <location>
        <begin position="40"/>
        <end position="74"/>
    </location>
</feature>
<proteinExistence type="inferred from homology"/>
<dbReference type="EMBL" id="ML977600">
    <property type="protein sequence ID" value="KAF1998925.1"/>
    <property type="molecule type" value="Genomic_DNA"/>
</dbReference>
<evidence type="ECO:0000256" key="9">
    <source>
        <dbReference type="ARBA" id="ARBA00048508"/>
    </source>
</evidence>
<feature type="domain" description="Ketosynthase family 3 (KS3)" evidence="16">
    <location>
        <begin position="1011"/>
        <end position="1552"/>
    </location>
</feature>
<evidence type="ECO:0000256" key="6">
    <source>
        <dbReference type="ARBA" id="ARBA00022857"/>
    </source>
</evidence>
<dbReference type="PANTHER" id="PTHR10982">
    <property type="entry name" value="MALONYL COA-ACYL CARRIER PROTEIN TRANSACYLASE"/>
    <property type="match status" value="1"/>
</dbReference>
<evidence type="ECO:0000256" key="13">
    <source>
        <dbReference type="SAM" id="Coils"/>
    </source>
</evidence>
<dbReference type="GO" id="GO:0042759">
    <property type="term" value="P:long-chain fatty acid biosynthetic process"/>
    <property type="evidence" value="ECO:0007669"/>
    <property type="project" value="UniProtKB-UniRule"/>
</dbReference>
<dbReference type="InterPro" id="IPR002347">
    <property type="entry name" value="SDR_fam"/>
</dbReference>
<evidence type="ECO:0000256" key="11">
    <source>
        <dbReference type="PIRSR" id="PIRSR000454-1"/>
    </source>
</evidence>
<keyword evidence="7" id="KW-0560">Oxidoreductase</keyword>
<dbReference type="InterPro" id="IPR036291">
    <property type="entry name" value="NAD(P)-bd_dom_sf"/>
</dbReference>
<feature type="modified residue" description="O-(pantetheine 4'-phosphoryl)serine" evidence="12">
    <location>
        <position position="124"/>
    </location>
</feature>
<dbReference type="OrthoDB" id="4251012at2759"/>
<dbReference type="InterPro" id="IPR020841">
    <property type="entry name" value="PKS_Beta-ketoAc_synthase_dom"/>
</dbReference>
<feature type="domain" description="Carrier" evidence="15">
    <location>
        <begin position="89"/>
        <end position="164"/>
    </location>
</feature>
<keyword evidence="3" id="KW-0597">Phosphoprotein</keyword>
<gene>
    <name evidence="17" type="ORF">P154DRAFT_468728</name>
</gene>
<evidence type="ECO:0000259" key="16">
    <source>
        <dbReference type="PROSITE" id="PS52004"/>
    </source>
</evidence>
<dbReference type="PANTHER" id="PTHR10982:SF21">
    <property type="entry name" value="FATTY ACID SYNTHASE SUBUNIT BETA"/>
    <property type="match status" value="1"/>
</dbReference>
<dbReference type="FunFam" id="3.30.70.2490:FF:000001">
    <property type="entry name" value="Fatty acid synthase subunit alpha"/>
    <property type="match status" value="1"/>
</dbReference>
<evidence type="ECO:0000313" key="18">
    <source>
        <dbReference type="Proteomes" id="UP000799779"/>
    </source>
</evidence>
<evidence type="ECO:0000256" key="4">
    <source>
        <dbReference type="ARBA" id="ARBA00022679"/>
    </source>
</evidence>
<dbReference type="GO" id="GO:0005835">
    <property type="term" value="C:fatty acid synthase complex"/>
    <property type="evidence" value="ECO:0007669"/>
    <property type="project" value="InterPro"/>
</dbReference>
<dbReference type="SUPFAM" id="SSF51735">
    <property type="entry name" value="NAD(P)-binding Rossmann-fold domains"/>
    <property type="match status" value="1"/>
</dbReference>
<dbReference type="InterPro" id="IPR047224">
    <property type="entry name" value="FAS_alpha_su_C"/>
</dbReference>